<dbReference type="Pfam" id="PF04055">
    <property type="entry name" value="Radical_SAM"/>
    <property type="match status" value="1"/>
</dbReference>
<dbReference type="GO" id="GO:0051539">
    <property type="term" value="F:4 iron, 4 sulfur cluster binding"/>
    <property type="evidence" value="ECO:0007669"/>
    <property type="project" value="UniProtKB-KW"/>
</dbReference>
<feature type="binding site" evidence="15">
    <location>
        <begin position="126"/>
        <end position="127"/>
    </location>
    <ligand>
        <name>S-adenosyl-L-methionine</name>
        <dbReference type="ChEBI" id="CHEBI:59789"/>
        <label>2</label>
    </ligand>
</feature>
<evidence type="ECO:0000256" key="5">
    <source>
        <dbReference type="ARBA" id="ARBA00022485"/>
    </source>
</evidence>
<feature type="domain" description="Radical SAM core" evidence="17">
    <location>
        <begin position="59"/>
        <end position="296"/>
    </location>
</feature>
<evidence type="ECO:0000256" key="10">
    <source>
        <dbReference type="ARBA" id="ARBA00023004"/>
    </source>
</evidence>
<dbReference type="Gene3D" id="3.20.20.70">
    <property type="entry name" value="Aldolase class I"/>
    <property type="match status" value="1"/>
</dbReference>
<evidence type="ECO:0000313" key="18">
    <source>
        <dbReference type="EMBL" id="OOS24497.1"/>
    </source>
</evidence>
<dbReference type="Proteomes" id="UP000190683">
    <property type="component" value="Unassembled WGS sequence"/>
</dbReference>
<accession>A0A1T0CQ61</accession>
<dbReference type="SUPFAM" id="SSF102114">
    <property type="entry name" value="Radical SAM enzymes"/>
    <property type="match status" value="1"/>
</dbReference>
<dbReference type="PIRSF" id="PIRSF000167">
    <property type="entry name" value="HemN"/>
    <property type="match status" value="1"/>
</dbReference>
<keyword evidence="12 14" id="KW-0627">Porphyrin biosynthesis</keyword>
<gene>
    <name evidence="18" type="ORF">B0681_06770</name>
</gene>
<evidence type="ECO:0000256" key="6">
    <source>
        <dbReference type="ARBA" id="ARBA00022490"/>
    </source>
</evidence>
<feature type="binding site" evidence="16">
    <location>
        <position position="74"/>
    </location>
    <ligand>
        <name>[4Fe-4S] cluster</name>
        <dbReference type="ChEBI" id="CHEBI:49883"/>
        <note>4Fe-4S-S-AdoMet</note>
    </ligand>
</feature>
<dbReference type="GO" id="GO:0051989">
    <property type="term" value="F:coproporphyrinogen dehydrogenase activity"/>
    <property type="evidence" value="ECO:0007669"/>
    <property type="project" value="UniProtKB-EC"/>
</dbReference>
<dbReference type="AlphaFoldDB" id="A0A1T0CQ61"/>
<dbReference type="CDD" id="cd01335">
    <property type="entry name" value="Radical_SAM"/>
    <property type="match status" value="1"/>
</dbReference>
<dbReference type="STRING" id="573983.B0681_06770"/>
<evidence type="ECO:0000256" key="2">
    <source>
        <dbReference type="ARBA" id="ARBA00004785"/>
    </source>
</evidence>
<dbReference type="GO" id="GO:0046872">
    <property type="term" value="F:metal ion binding"/>
    <property type="evidence" value="ECO:0007669"/>
    <property type="project" value="UniProtKB-KW"/>
</dbReference>
<evidence type="ECO:0000313" key="19">
    <source>
        <dbReference type="Proteomes" id="UP000190683"/>
    </source>
</evidence>
<evidence type="ECO:0000256" key="4">
    <source>
        <dbReference type="ARBA" id="ARBA00011245"/>
    </source>
</evidence>
<comment type="similarity">
    <text evidence="3 14">Belongs to the anaerobic coproporphyrinogen-III oxidase family.</text>
</comment>
<dbReference type="InterPro" id="IPR007197">
    <property type="entry name" value="rSAM"/>
</dbReference>
<feature type="binding site" evidence="15">
    <location>
        <position position="222"/>
    </location>
    <ligand>
        <name>S-adenosyl-L-methionine</name>
        <dbReference type="ChEBI" id="CHEBI:59789"/>
        <label>2</label>
    </ligand>
</feature>
<dbReference type="PROSITE" id="PS51918">
    <property type="entry name" value="RADICAL_SAM"/>
    <property type="match status" value="1"/>
</dbReference>
<protein>
    <recommendedName>
        <fullName evidence="14">Coproporphyrinogen-III oxidase</fullName>
        <ecNumber evidence="14">1.3.98.3</ecNumber>
    </recommendedName>
</protein>
<dbReference type="PANTHER" id="PTHR13932">
    <property type="entry name" value="COPROPORPHYRINIGEN III OXIDASE"/>
    <property type="match status" value="1"/>
</dbReference>
<feature type="binding site" evidence="15">
    <location>
        <position position="68"/>
    </location>
    <ligand>
        <name>S-adenosyl-L-methionine</name>
        <dbReference type="ChEBI" id="CHEBI:59789"/>
        <label>1</label>
    </ligand>
</feature>
<dbReference type="GO" id="GO:0005737">
    <property type="term" value="C:cytoplasm"/>
    <property type="evidence" value="ECO:0007669"/>
    <property type="project" value="UniProtKB-SubCell"/>
</dbReference>
<keyword evidence="5 14" id="KW-0004">4Fe-4S</keyword>
<evidence type="ECO:0000256" key="14">
    <source>
        <dbReference type="PIRNR" id="PIRNR000167"/>
    </source>
</evidence>
<dbReference type="InterPro" id="IPR010723">
    <property type="entry name" value="HemN_C"/>
</dbReference>
<reference evidence="18 19" key="1">
    <citation type="submission" date="2017-02" db="EMBL/GenBank/DDBJ databases">
        <title>Draft genome sequence of Moraxella porci CCUG 54912T type strain.</title>
        <authorList>
            <person name="Salva-Serra F."/>
            <person name="Engstrom-Jakobsson H."/>
            <person name="Thorell K."/>
            <person name="Jaen-Luchoro D."/>
            <person name="Gonzales-Siles L."/>
            <person name="Karlsson R."/>
            <person name="Yazdan S."/>
            <person name="Boulund F."/>
            <person name="Johnning A."/>
            <person name="Engstrand L."/>
            <person name="Kristiansson E."/>
            <person name="Moore E."/>
        </authorList>
    </citation>
    <scope>NUCLEOTIDE SEQUENCE [LARGE SCALE GENOMIC DNA]</scope>
    <source>
        <strain evidence="18 19">CCUG 54912</strain>
    </source>
</reference>
<evidence type="ECO:0000256" key="15">
    <source>
        <dbReference type="PIRSR" id="PIRSR000167-1"/>
    </source>
</evidence>
<dbReference type="EMBL" id="MUYV01000008">
    <property type="protein sequence ID" value="OOS24497.1"/>
    <property type="molecule type" value="Genomic_DNA"/>
</dbReference>
<keyword evidence="19" id="KW-1185">Reference proteome</keyword>
<evidence type="ECO:0000259" key="17">
    <source>
        <dbReference type="PROSITE" id="PS51918"/>
    </source>
</evidence>
<comment type="catalytic activity">
    <reaction evidence="13 14">
        <text>coproporphyrinogen III + 2 S-adenosyl-L-methionine = protoporphyrinogen IX + 2 5'-deoxyadenosine + 2 L-methionine + 2 CO2</text>
        <dbReference type="Rhea" id="RHEA:15425"/>
        <dbReference type="ChEBI" id="CHEBI:16526"/>
        <dbReference type="ChEBI" id="CHEBI:17319"/>
        <dbReference type="ChEBI" id="CHEBI:57307"/>
        <dbReference type="ChEBI" id="CHEBI:57309"/>
        <dbReference type="ChEBI" id="CHEBI:57844"/>
        <dbReference type="ChEBI" id="CHEBI:59789"/>
        <dbReference type="EC" id="1.3.98.3"/>
    </reaction>
</comment>
<name>A0A1T0CQ61_9GAMM</name>
<dbReference type="Gene3D" id="1.10.10.920">
    <property type="match status" value="1"/>
</dbReference>
<comment type="caution">
    <text evidence="18">The sequence shown here is derived from an EMBL/GenBank/DDBJ whole genome shotgun (WGS) entry which is preliminary data.</text>
</comment>
<feature type="binding site" evidence="15">
    <location>
        <position position="125"/>
    </location>
    <ligand>
        <name>S-adenosyl-L-methionine</name>
        <dbReference type="ChEBI" id="CHEBI:59789"/>
        <label>1</label>
    </ligand>
</feature>
<evidence type="ECO:0000256" key="7">
    <source>
        <dbReference type="ARBA" id="ARBA00022691"/>
    </source>
</evidence>
<keyword evidence="9 14" id="KW-0560">Oxidoreductase</keyword>
<dbReference type="InterPro" id="IPR058240">
    <property type="entry name" value="rSAM_sf"/>
</dbReference>
<feature type="binding site" evidence="15">
    <location>
        <position position="256"/>
    </location>
    <ligand>
        <name>S-adenosyl-L-methionine</name>
        <dbReference type="ChEBI" id="CHEBI:59789"/>
        <label>2</label>
    </ligand>
</feature>
<dbReference type="UniPathway" id="UPA00251">
    <property type="reaction ID" value="UER00323"/>
</dbReference>
<dbReference type="NCBIfam" id="TIGR00538">
    <property type="entry name" value="hemN"/>
    <property type="match status" value="1"/>
</dbReference>
<evidence type="ECO:0000256" key="9">
    <source>
        <dbReference type="ARBA" id="ARBA00023002"/>
    </source>
</evidence>
<dbReference type="GO" id="GO:0004109">
    <property type="term" value="F:coproporphyrinogen oxidase activity"/>
    <property type="evidence" value="ECO:0007669"/>
    <property type="project" value="InterPro"/>
</dbReference>
<comment type="subunit">
    <text evidence="4">Monomer.</text>
</comment>
<evidence type="ECO:0000256" key="8">
    <source>
        <dbReference type="ARBA" id="ARBA00022723"/>
    </source>
</evidence>
<evidence type="ECO:0000256" key="1">
    <source>
        <dbReference type="ARBA" id="ARBA00004496"/>
    </source>
</evidence>
<dbReference type="InterPro" id="IPR013785">
    <property type="entry name" value="Aldolase_TIM"/>
</dbReference>
<feature type="binding site" evidence="16">
    <location>
        <position position="81"/>
    </location>
    <ligand>
        <name>[4Fe-4S] cluster</name>
        <dbReference type="ChEBI" id="CHEBI:49883"/>
        <note>4Fe-4S-S-AdoMet</note>
    </ligand>
</feature>
<keyword evidence="11 14" id="KW-0411">Iron-sulfur</keyword>
<dbReference type="Pfam" id="PF06969">
    <property type="entry name" value="HemN_C"/>
    <property type="match status" value="1"/>
</dbReference>
<dbReference type="SFLD" id="SFLDG01065">
    <property type="entry name" value="anaerobic_coproporphyrinogen-I"/>
    <property type="match status" value="1"/>
</dbReference>
<organism evidence="18 19">
    <name type="scientific">Moraxella porci DSM 25326</name>
    <dbReference type="NCBI Taxonomy" id="573983"/>
    <lineage>
        <taxon>Bacteria</taxon>
        <taxon>Pseudomonadati</taxon>
        <taxon>Pseudomonadota</taxon>
        <taxon>Gammaproteobacteria</taxon>
        <taxon>Moraxellales</taxon>
        <taxon>Moraxellaceae</taxon>
        <taxon>Moraxella</taxon>
    </lineage>
</organism>
<evidence type="ECO:0000256" key="12">
    <source>
        <dbReference type="ARBA" id="ARBA00023244"/>
    </source>
</evidence>
<dbReference type="PANTHER" id="PTHR13932:SF6">
    <property type="entry name" value="OXYGEN-INDEPENDENT COPROPORPHYRINOGEN III OXIDASE"/>
    <property type="match status" value="1"/>
</dbReference>
<evidence type="ECO:0000256" key="3">
    <source>
        <dbReference type="ARBA" id="ARBA00005493"/>
    </source>
</evidence>
<dbReference type="EC" id="1.3.98.3" evidence="14"/>
<dbReference type="InterPro" id="IPR006638">
    <property type="entry name" value="Elp3/MiaA/NifB-like_rSAM"/>
</dbReference>
<feature type="binding site" evidence="15">
    <location>
        <position position="342"/>
    </location>
    <ligand>
        <name>S-adenosyl-L-methionine</name>
        <dbReference type="ChEBI" id="CHEBI:59789"/>
        <label>1</label>
    </ligand>
</feature>
<evidence type="ECO:0000256" key="13">
    <source>
        <dbReference type="ARBA" id="ARBA00048321"/>
    </source>
</evidence>
<keyword evidence="6 14" id="KW-0963">Cytoplasm</keyword>
<comment type="subcellular location">
    <subcellularLocation>
        <location evidence="1 14">Cytoplasm</location>
    </subcellularLocation>
</comment>
<keyword evidence="10 14" id="KW-0408">Iron</keyword>
<dbReference type="GO" id="GO:0006782">
    <property type="term" value="P:protoporphyrinogen IX biosynthetic process"/>
    <property type="evidence" value="ECO:0007669"/>
    <property type="project" value="UniProtKB-UniPathway"/>
</dbReference>
<feature type="binding site" evidence="16">
    <location>
        <position position="78"/>
    </location>
    <ligand>
        <name>[4Fe-4S] cluster</name>
        <dbReference type="ChEBI" id="CHEBI:49883"/>
        <note>4Fe-4S-S-AdoMet</note>
    </ligand>
</feature>
<dbReference type="InterPro" id="IPR004558">
    <property type="entry name" value="Coprogen_oxidase_HemN"/>
</dbReference>
<evidence type="ECO:0000256" key="11">
    <source>
        <dbReference type="ARBA" id="ARBA00023014"/>
    </source>
</evidence>
<feature type="binding site" evidence="15">
    <location>
        <position position="197"/>
    </location>
    <ligand>
        <name>S-adenosyl-L-methionine</name>
        <dbReference type="ChEBI" id="CHEBI:59789"/>
        <label>2</label>
    </ligand>
</feature>
<dbReference type="SMART" id="SM00729">
    <property type="entry name" value="Elp3"/>
    <property type="match status" value="1"/>
</dbReference>
<dbReference type="SFLD" id="SFLDS00029">
    <property type="entry name" value="Radical_SAM"/>
    <property type="match status" value="1"/>
</dbReference>
<feature type="binding site" evidence="15">
    <location>
        <begin position="80"/>
        <end position="82"/>
    </location>
    <ligand>
        <name>S-adenosyl-L-methionine</name>
        <dbReference type="ChEBI" id="CHEBI:59789"/>
        <label>2</label>
    </ligand>
</feature>
<comment type="cofactor">
    <cofactor evidence="14 16">
        <name>[4Fe-4S] cluster</name>
        <dbReference type="ChEBI" id="CHEBI:49883"/>
    </cofactor>
    <text evidence="14 16">Binds 1 [4Fe-4S] cluster. The cluster is coordinated with 3 cysteines and an exchangeable S-adenosyl-L-methionine.</text>
</comment>
<feature type="binding site" evidence="15">
    <location>
        <position position="158"/>
    </location>
    <ligand>
        <name>S-adenosyl-L-methionine</name>
        <dbReference type="ChEBI" id="CHEBI:59789"/>
        <label>1</label>
    </ligand>
</feature>
<proteinExistence type="inferred from homology"/>
<keyword evidence="8 14" id="KW-0479">Metal-binding</keyword>
<keyword evidence="7 14" id="KW-0949">S-adenosyl-L-methionine</keyword>
<feature type="binding site" evidence="15">
    <location>
        <position position="185"/>
    </location>
    <ligand>
        <name>S-adenosyl-L-methionine</name>
        <dbReference type="ChEBI" id="CHEBI:59789"/>
        <label>2</label>
    </ligand>
</feature>
<sequence length="469" mass="53031">MSVDHPYANRTAQHFDGIEFDEALIQKYNRQGPRYTSYPTALEFTPMADGMEADILKNRDATVPLSLYIHIPFCHHLCYYCGCNKIITKKNSDAGDYLTYLFKEIRHKKSVMPSGSRVKQLHLGGGTPTFLSDDELVELWEFLHAEFDFAPDGDYSIEVDPRELRPNTLQILRNLGFNRLSFGVQDLDETVQIAVNRVQSLDLITHVMSEATRLGYQSTNIDLIYGLPHQSIESMNATIREIIKLSPDRLSVFNYAHLPDRFVAQRRIRDEDLPSPSDKLAMFGNIITALSEAGYQYIGIDHFAKPSDTMAQAQRAGELHRNFQGYAILGECDLIGFGVSAISQIGAHITQNPTALADYQTAIRDDKLPAVKHIQSDAKDELRRHVIMNLLCHDYMNFGYLRERFGIEPTQVFADEIATLHDMAADGLVQIDQDGITILPKGRILGRNVAMVFDEYLSQKHAGRFSKVI</sequence>
<dbReference type="RefSeq" id="WP_078317994.1">
    <property type="nucleotide sequence ID" value="NZ_MUYV01000008.1"/>
</dbReference>
<dbReference type="InterPro" id="IPR034505">
    <property type="entry name" value="Coproporphyrinogen-III_oxidase"/>
</dbReference>
<comment type="pathway">
    <text evidence="2 14">Porphyrin-containing compound metabolism; protoporphyrin-IX biosynthesis; protoporphyrinogen-IX from coproporphyrinogen-III (AdoMet route): step 1/1.</text>
</comment>
<evidence type="ECO:0000256" key="16">
    <source>
        <dbReference type="PIRSR" id="PIRSR000167-2"/>
    </source>
</evidence>